<protein>
    <submittedName>
        <fullName evidence="2">Uncharacterized protein</fullName>
    </submittedName>
</protein>
<proteinExistence type="predicted"/>
<dbReference type="RefSeq" id="WP_011695944.1">
    <property type="nucleotide sequence ID" value="NC_008553.1"/>
</dbReference>
<dbReference type="Proteomes" id="UP000000674">
    <property type="component" value="Chromosome"/>
</dbReference>
<dbReference type="KEGG" id="mtp:Mthe_0758"/>
<evidence type="ECO:0000313" key="3">
    <source>
        <dbReference type="Proteomes" id="UP000000674"/>
    </source>
</evidence>
<dbReference type="EMBL" id="CP000477">
    <property type="protein sequence ID" value="ABK14548.1"/>
    <property type="molecule type" value="Genomic_DNA"/>
</dbReference>
<feature type="region of interest" description="Disordered" evidence="1">
    <location>
        <begin position="128"/>
        <end position="161"/>
    </location>
</feature>
<dbReference type="HOGENOM" id="CLU_1639996_0_0_2"/>
<dbReference type="AlphaFoldDB" id="A0B774"/>
<name>A0B774_METTP</name>
<gene>
    <name evidence="2" type="ordered locus">Mthe_0758</name>
</gene>
<dbReference type="GeneID" id="4463276"/>
<reference evidence="2 3" key="1">
    <citation type="submission" date="2006-10" db="EMBL/GenBank/DDBJ databases">
        <title>Complete sequence of Methanosaeta thermophila PT.</title>
        <authorList>
            <consortium name="US DOE Joint Genome Institute"/>
            <person name="Copeland A."/>
            <person name="Lucas S."/>
            <person name="Lapidus A."/>
            <person name="Barry K."/>
            <person name="Detter J.C."/>
            <person name="Glavina del Rio T."/>
            <person name="Hammon N."/>
            <person name="Israni S."/>
            <person name="Pitluck S."/>
            <person name="Chain P."/>
            <person name="Malfatti S."/>
            <person name="Shin M."/>
            <person name="Vergez L."/>
            <person name="Schmutz J."/>
            <person name="Larimer F."/>
            <person name="Land M."/>
            <person name="Hauser L."/>
            <person name="Kyrpides N."/>
            <person name="Kim E."/>
            <person name="Smith K.S."/>
            <person name="Ingram-Smith C."/>
            <person name="Richardson P."/>
        </authorList>
    </citation>
    <scope>NUCLEOTIDE SEQUENCE [LARGE SCALE GENOMIC DNA]</scope>
    <source>
        <strain evidence="3">DSM 6194 / JCM 14653 / NBRC 101360 / PT</strain>
    </source>
</reference>
<accession>A0B774</accession>
<evidence type="ECO:0000256" key="1">
    <source>
        <dbReference type="SAM" id="MobiDB-lite"/>
    </source>
</evidence>
<keyword evidence="3" id="KW-1185">Reference proteome</keyword>
<evidence type="ECO:0000313" key="2">
    <source>
        <dbReference type="EMBL" id="ABK14548.1"/>
    </source>
</evidence>
<sequence length="161" mass="17328">MKRVGFVLLLLLGVGLCTGFAVAELTASQWLDKGSIRVGDTAMVTLNLIYVGDNATQASVVPRVPYGLMTSGPGMYMVTLYPGHPEAVSYPVIAEQPGYYDVVSSISYTEYGAMRELQMVSPLVVINQIPESPPPAAPSSEPRDNSTPTEPRDDTPSDYQL</sequence>
<organism evidence="2 3">
    <name type="scientific">Methanothrix thermoacetophila (strain DSM 6194 / JCM 14653 / NBRC 101360 / PT)</name>
    <name type="common">Methanosaeta thermophila</name>
    <dbReference type="NCBI Taxonomy" id="349307"/>
    <lineage>
        <taxon>Archaea</taxon>
        <taxon>Methanobacteriati</taxon>
        <taxon>Methanobacteriota</taxon>
        <taxon>Stenosarchaea group</taxon>
        <taxon>Methanomicrobia</taxon>
        <taxon>Methanotrichales</taxon>
        <taxon>Methanotrichaceae</taxon>
        <taxon>Methanothrix</taxon>
    </lineage>
</organism>